<dbReference type="PANTHER" id="PTHR30024:SF42">
    <property type="entry name" value="ALIPHATIC SULFONATES-BINDING PROTEIN-RELATED"/>
    <property type="match status" value="1"/>
</dbReference>
<dbReference type="SUPFAM" id="SSF53850">
    <property type="entry name" value="Periplasmic binding protein-like II"/>
    <property type="match status" value="1"/>
</dbReference>
<proteinExistence type="predicted"/>
<gene>
    <name evidence="2" type="ORF">WM40_15825</name>
</gene>
<keyword evidence="3" id="KW-1185">Reference proteome</keyword>
<dbReference type="Gene3D" id="3.40.190.10">
    <property type="entry name" value="Periplasmic binding protein-like II"/>
    <property type="match status" value="2"/>
</dbReference>
<accession>A0A0F5JZK9</accession>
<dbReference type="PANTHER" id="PTHR30024">
    <property type="entry name" value="ALIPHATIC SULFONATES-BINDING PROTEIN-RELATED"/>
    <property type="match status" value="1"/>
</dbReference>
<evidence type="ECO:0000313" key="2">
    <source>
        <dbReference type="EMBL" id="KKB62747.1"/>
    </source>
</evidence>
<protein>
    <recommendedName>
        <fullName evidence="1">SsuA/THI5-like domain-containing protein</fullName>
    </recommendedName>
</protein>
<reference evidence="2 3" key="1">
    <citation type="submission" date="2015-03" db="EMBL/GenBank/DDBJ databases">
        <title>Draft Genome Sequence of Burkholderia andropogonis type strain ICMP2807, isolated from Sorghum bicolor.</title>
        <authorList>
            <person name="Lopes-Santos L."/>
            <person name="Castro D.B."/>
            <person name="Ottoboni L.M."/>
            <person name="Park D."/>
            <person name="Weirc B.S."/>
            <person name="Destefano S.A."/>
        </authorList>
    </citation>
    <scope>NUCLEOTIDE SEQUENCE [LARGE SCALE GENOMIC DNA]</scope>
    <source>
        <strain evidence="2 3">ICMP2807</strain>
    </source>
</reference>
<dbReference type="STRING" id="28092.WM40_15825"/>
<dbReference type="PROSITE" id="PS51318">
    <property type="entry name" value="TAT"/>
    <property type="match status" value="1"/>
</dbReference>
<name>A0A0F5JZK9_9BURK</name>
<dbReference type="OrthoDB" id="8435189at2"/>
<feature type="domain" description="SsuA/THI5-like" evidence="1">
    <location>
        <begin position="88"/>
        <end position="263"/>
    </location>
</feature>
<dbReference type="Pfam" id="PF09084">
    <property type="entry name" value="NMT1"/>
    <property type="match status" value="1"/>
</dbReference>
<sequence length="357" mass="38076">MFDSISRRQILRLGVGGVGSVVASVAGLSAGLGVSPRAFAADGRVLKISTLAACSAVNVPMQSAFRTLLPETAGYAVPDVQFTAKIPQIVQQVIAGTSDLGDGDIASTLAAAEAGADIKIIGLSYNNCSQVVVVNQSKVKSLEAIAENGGTIAVSGIGDFMQVMLLGALERRKIDAKKINFIEMGSSGDRARALLAGRVDAVPMQLEQAAELQKKDANFVILVKPWEEFGNWYSAVLMATSAWLKKPENQRAAVDVIKAGLTAFRKTDADFAWYQAETAKYASSKDLKTADEATLKPVWTTLTTTMNAFPRNMETLTADQVAKVIPYYKSAGALRGTVALHKVIDRTYLDRALKELG</sequence>
<dbReference type="RefSeq" id="WP_024905099.1">
    <property type="nucleotide sequence ID" value="NZ_CADFGU010000012.1"/>
</dbReference>
<dbReference type="EMBL" id="LAQU01000016">
    <property type="protein sequence ID" value="KKB62747.1"/>
    <property type="molecule type" value="Genomic_DNA"/>
</dbReference>
<evidence type="ECO:0000313" key="3">
    <source>
        <dbReference type="Proteomes" id="UP000033618"/>
    </source>
</evidence>
<evidence type="ECO:0000259" key="1">
    <source>
        <dbReference type="Pfam" id="PF09084"/>
    </source>
</evidence>
<organism evidence="2 3">
    <name type="scientific">Robbsia andropogonis</name>
    <dbReference type="NCBI Taxonomy" id="28092"/>
    <lineage>
        <taxon>Bacteria</taxon>
        <taxon>Pseudomonadati</taxon>
        <taxon>Pseudomonadota</taxon>
        <taxon>Betaproteobacteria</taxon>
        <taxon>Burkholderiales</taxon>
        <taxon>Burkholderiaceae</taxon>
        <taxon>Robbsia</taxon>
    </lineage>
</organism>
<dbReference type="InterPro" id="IPR006311">
    <property type="entry name" value="TAT_signal"/>
</dbReference>
<dbReference type="Proteomes" id="UP000033618">
    <property type="component" value="Unassembled WGS sequence"/>
</dbReference>
<dbReference type="PATRIC" id="fig|28092.6.peg.3731"/>
<dbReference type="AlphaFoldDB" id="A0A0F5JZK9"/>
<dbReference type="InterPro" id="IPR015168">
    <property type="entry name" value="SsuA/THI5"/>
</dbReference>
<comment type="caution">
    <text evidence="2">The sequence shown here is derived from an EMBL/GenBank/DDBJ whole genome shotgun (WGS) entry which is preliminary data.</text>
</comment>